<dbReference type="PROSITE" id="PS00330">
    <property type="entry name" value="HEMOLYSIN_CALCIUM"/>
    <property type="match status" value="3"/>
</dbReference>
<keyword evidence="4" id="KW-1185">Reference proteome</keyword>
<dbReference type="SUPFAM" id="SSF55797">
    <property type="entry name" value="PR-1-like"/>
    <property type="match status" value="1"/>
</dbReference>
<dbReference type="PRINTS" id="PR00313">
    <property type="entry name" value="CABNDNGRPT"/>
</dbReference>
<organism evidence="3 4">
    <name type="scientific">Paracoccus caeni</name>
    <dbReference type="NCBI Taxonomy" id="657651"/>
    <lineage>
        <taxon>Bacteria</taxon>
        <taxon>Pseudomonadati</taxon>
        <taxon>Pseudomonadota</taxon>
        <taxon>Alphaproteobacteria</taxon>
        <taxon>Rhodobacterales</taxon>
        <taxon>Paracoccaceae</taxon>
        <taxon>Paracoccus</taxon>
    </lineage>
</organism>
<comment type="caution">
    <text evidence="3">The sequence shown here is derived from an EMBL/GenBank/DDBJ whole genome shotgun (WGS) entry which is preliminary data.</text>
</comment>
<dbReference type="InterPro" id="IPR018511">
    <property type="entry name" value="Hemolysin-typ_Ca-bd_CS"/>
</dbReference>
<accession>A0A934SHA3</accession>
<name>A0A934SHA3_9RHOB</name>
<dbReference type="EMBL" id="JAEPRQ010000007">
    <property type="protein sequence ID" value="MBK4217435.1"/>
    <property type="molecule type" value="Genomic_DNA"/>
</dbReference>
<sequence length="418" mass="43868">MSIATSNERYFVSLVNEARAQQGLPALKLEQSLNTAAEQHSRWMLDADVFSHTGQNGSSPTDRIKASGFDLSGSWQTAENIAYVSADTEDGLRDEIQQLHQNLMNSPGHYANIMNDKATLIGLGLELGTFSRDGREFQVLMVTQNYADTDGKVKLDTGTTPPPPPPSGDSFPTATAPHSGMRQSRESWLDGMDGQTVRAAGSGNVAQGTSRADDFRLSVGSDRAEGGNGNDWMSGFDGNDTLNGGSGHDRVLGNLGNDSLLGGQGNDIINGGVGDDALKGQWGDDLLFGAAGRDLLEGGAGNDWLGGGNGADTLSGGIGADTLHGGAGNDVLSGGADADTFIYRKGDGADVINSYQPDIDRLLLDKRLIGNDTVEKFVADHVRETANGVVVDFGGGDKITFNGTQLNAEDIADDIFLI</sequence>
<dbReference type="Pfam" id="PF00188">
    <property type="entry name" value="CAP"/>
    <property type="match status" value="1"/>
</dbReference>
<dbReference type="Gene3D" id="3.40.33.10">
    <property type="entry name" value="CAP"/>
    <property type="match status" value="1"/>
</dbReference>
<dbReference type="GO" id="GO:0005509">
    <property type="term" value="F:calcium ion binding"/>
    <property type="evidence" value="ECO:0007669"/>
    <property type="project" value="InterPro"/>
</dbReference>
<dbReference type="SUPFAM" id="SSF51120">
    <property type="entry name" value="beta-Roll"/>
    <property type="match status" value="1"/>
</dbReference>
<protein>
    <recommendedName>
        <fullName evidence="2">SCP domain-containing protein</fullName>
    </recommendedName>
</protein>
<dbReference type="InterPro" id="IPR035940">
    <property type="entry name" value="CAP_sf"/>
</dbReference>
<dbReference type="PANTHER" id="PTHR31157:SF1">
    <property type="entry name" value="SCP DOMAIN-CONTAINING PROTEIN"/>
    <property type="match status" value="1"/>
</dbReference>
<evidence type="ECO:0000259" key="2">
    <source>
        <dbReference type="Pfam" id="PF00188"/>
    </source>
</evidence>
<dbReference type="PANTHER" id="PTHR31157">
    <property type="entry name" value="SCP DOMAIN-CONTAINING PROTEIN"/>
    <property type="match status" value="1"/>
</dbReference>
<dbReference type="Proteomes" id="UP000640485">
    <property type="component" value="Unassembled WGS sequence"/>
</dbReference>
<evidence type="ECO:0000313" key="3">
    <source>
        <dbReference type="EMBL" id="MBK4217435.1"/>
    </source>
</evidence>
<dbReference type="RefSeq" id="WP_200688196.1">
    <property type="nucleotide sequence ID" value="NZ_JAEPRQ010000007.1"/>
</dbReference>
<evidence type="ECO:0000256" key="1">
    <source>
        <dbReference type="SAM" id="MobiDB-lite"/>
    </source>
</evidence>
<dbReference type="Pfam" id="PF00353">
    <property type="entry name" value="HemolysinCabind"/>
    <property type="match status" value="3"/>
</dbReference>
<dbReference type="InterPro" id="IPR011049">
    <property type="entry name" value="Serralysin-like_metalloprot_C"/>
</dbReference>
<proteinExistence type="predicted"/>
<gene>
    <name evidence="3" type="ORF">JJJ17_16015</name>
</gene>
<feature type="region of interest" description="Disordered" evidence="1">
    <location>
        <begin position="151"/>
        <end position="234"/>
    </location>
</feature>
<evidence type="ECO:0000313" key="4">
    <source>
        <dbReference type="Proteomes" id="UP000640485"/>
    </source>
</evidence>
<dbReference type="CDD" id="cd05379">
    <property type="entry name" value="CAP_bacterial"/>
    <property type="match status" value="1"/>
</dbReference>
<reference evidence="3" key="1">
    <citation type="submission" date="2021-01" db="EMBL/GenBank/DDBJ databases">
        <title>Paracoccus amoyensis sp. nov., isolated from the surface seawater along the coast of Xiamen Island, China.</title>
        <authorList>
            <person name="Lyu L."/>
        </authorList>
    </citation>
    <scope>NUCLEOTIDE SEQUENCE</scope>
    <source>
        <strain evidence="3">MJ17</strain>
    </source>
</reference>
<dbReference type="AlphaFoldDB" id="A0A934SHA3"/>
<feature type="domain" description="SCP" evidence="2">
    <location>
        <begin position="13"/>
        <end position="144"/>
    </location>
</feature>
<dbReference type="InterPro" id="IPR014044">
    <property type="entry name" value="CAP_dom"/>
</dbReference>
<dbReference type="Gene3D" id="2.150.10.10">
    <property type="entry name" value="Serralysin-like metalloprotease, C-terminal"/>
    <property type="match status" value="2"/>
</dbReference>
<dbReference type="InterPro" id="IPR001343">
    <property type="entry name" value="Hemolysn_Ca-bd"/>
</dbReference>